<dbReference type="SUPFAM" id="SSF64307">
    <property type="entry name" value="SirA-like"/>
    <property type="match status" value="1"/>
</dbReference>
<dbReference type="SMART" id="SM00450">
    <property type="entry name" value="RHOD"/>
    <property type="match status" value="1"/>
</dbReference>
<dbReference type="InterPro" id="IPR001763">
    <property type="entry name" value="Rhodanese-like_dom"/>
</dbReference>
<protein>
    <submittedName>
        <fullName evidence="2">Sulfurtransferase TusA family protein</fullName>
    </submittedName>
</protein>
<dbReference type="PROSITE" id="PS50206">
    <property type="entry name" value="RHODANESE_3"/>
    <property type="match status" value="1"/>
</dbReference>
<dbReference type="EMBL" id="CP132508">
    <property type="protein sequence ID" value="WPD19300.1"/>
    <property type="molecule type" value="Genomic_DNA"/>
</dbReference>
<dbReference type="RefSeq" id="WP_135224782.1">
    <property type="nucleotide sequence ID" value="NZ_CP132508.1"/>
</dbReference>
<dbReference type="Proteomes" id="UP001304683">
    <property type="component" value="Chromosome"/>
</dbReference>
<dbReference type="Pfam" id="PF01206">
    <property type="entry name" value="TusA"/>
    <property type="match status" value="1"/>
</dbReference>
<keyword evidence="3" id="KW-1185">Reference proteome</keyword>
<name>A0ABZ0QP83_9FIRM</name>
<dbReference type="PANTHER" id="PTHR43031:SF1">
    <property type="entry name" value="PYRIDINE NUCLEOTIDE-DISULPHIDE OXIDOREDUCTASE"/>
    <property type="match status" value="1"/>
</dbReference>
<dbReference type="Pfam" id="PF00581">
    <property type="entry name" value="Rhodanese"/>
    <property type="match status" value="1"/>
</dbReference>
<dbReference type="PANTHER" id="PTHR43031">
    <property type="entry name" value="FAD-DEPENDENT OXIDOREDUCTASE"/>
    <property type="match status" value="1"/>
</dbReference>
<sequence length="202" mass="22224">MSTTFKPNATIDARGLSCPLPIVRARKAMDALQVGEVLEVLATDRGAPADFRGWCEQTEHKFLGVVEDEGFFRLYVKKLVPETKEKGPLFPREIRNEELARRLEAGEAPIVLDVREPEEYEAGHIPGALSVPIESLVDFTDRLDRTAEIAVVCRSGRRSAYACRILEQAGFEKVVNVVPGMSAWSGPVERGRAEDAPSSTAS</sequence>
<dbReference type="PROSITE" id="PS00380">
    <property type="entry name" value="RHODANESE_1"/>
    <property type="match status" value="1"/>
</dbReference>
<evidence type="ECO:0000313" key="3">
    <source>
        <dbReference type="Proteomes" id="UP001304683"/>
    </source>
</evidence>
<dbReference type="Gene3D" id="3.40.250.10">
    <property type="entry name" value="Rhodanese-like domain"/>
    <property type="match status" value="1"/>
</dbReference>
<accession>A0ABZ0QP83</accession>
<dbReference type="SUPFAM" id="SSF52821">
    <property type="entry name" value="Rhodanese/Cell cycle control phosphatase"/>
    <property type="match status" value="1"/>
</dbReference>
<dbReference type="InterPro" id="IPR036873">
    <property type="entry name" value="Rhodanese-like_dom_sf"/>
</dbReference>
<proteinExistence type="predicted"/>
<dbReference type="InterPro" id="IPR036868">
    <property type="entry name" value="TusA-like_sf"/>
</dbReference>
<gene>
    <name evidence="2" type="ORF">Q5761_01100</name>
</gene>
<dbReference type="PROSITE" id="PS01148">
    <property type="entry name" value="UPF0033"/>
    <property type="match status" value="1"/>
</dbReference>
<dbReference type="CDD" id="cd00158">
    <property type="entry name" value="RHOD"/>
    <property type="match status" value="1"/>
</dbReference>
<dbReference type="InterPro" id="IPR001307">
    <property type="entry name" value="Thiosulphate_STrfase_CS"/>
</dbReference>
<feature type="domain" description="Rhodanese" evidence="1">
    <location>
        <begin position="105"/>
        <end position="190"/>
    </location>
</feature>
<dbReference type="CDD" id="cd00291">
    <property type="entry name" value="SirA_YedF_YeeD"/>
    <property type="match status" value="1"/>
</dbReference>
<dbReference type="Gene3D" id="3.30.110.40">
    <property type="entry name" value="TusA-like domain"/>
    <property type="match status" value="1"/>
</dbReference>
<dbReference type="InterPro" id="IPR050229">
    <property type="entry name" value="GlpE_sulfurtransferase"/>
</dbReference>
<organism evidence="2 3">
    <name type="scientific">Thermaerobacter composti</name>
    <dbReference type="NCBI Taxonomy" id="554949"/>
    <lineage>
        <taxon>Bacteria</taxon>
        <taxon>Bacillati</taxon>
        <taxon>Bacillota</taxon>
        <taxon>Clostridia</taxon>
        <taxon>Eubacteriales</taxon>
        <taxon>Clostridiales Family XVII. Incertae Sedis</taxon>
        <taxon>Thermaerobacter</taxon>
    </lineage>
</organism>
<evidence type="ECO:0000313" key="2">
    <source>
        <dbReference type="EMBL" id="WPD19300.1"/>
    </source>
</evidence>
<evidence type="ECO:0000259" key="1">
    <source>
        <dbReference type="PROSITE" id="PS50206"/>
    </source>
</evidence>
<dbReference type="InterPro" id="IPR001455">
    <property type="entry name" value="TusA-like"/>
</dbReference>
<reference evidence="2 3" key="1">
    <citation type="submission" date="2023-08" db="EMBL/GenBank/DDBJ databases">
        <title>Genome sequence of Thermaerobacter compostii strain Ins1, a spore-forming filamentous bacterium isolated from a deep geothermal reservoir.</title>
        <authorList>
            <person name="Bregnard D."/>
            <person name="Gonzalez D."/>
            <person name="Junier P."/>
        </authorList>
    </citation>
    <scope>NUCLEOTIDE SEQUENCE [LARGE SCALE GENOMIC DNA]</scope>
    <source>
        <strain evidence="2 3">Ins1</strain>
    </source>
</reference>